<feature type="transmembrane region" description="Helical" evidence="1">
    <location>
        <begin position="437"/>
        <end position="463"/>
    </location>
</feature>
<feature type="transmembrane region" description="Helical" evidence="1">
    <location>
        <begin position="87"/>
        <end position="105"/>
    </location>
</feature>
<evidence type="ECO:0000313" key="3">
    <source>
        <dbReference type="Proteomes" id="UP000692954"/>
    </source>
</evidence>
<feature type="transmembrane region" description="Helical" evidence="1">
    <location>
        <begin position="154"/>
        <end position="172"/>
    </location>
</feature>
<dbReference type="OrthoDB" id="304471at2759"/>
<comment type="caution">
    <text evidence="2">The sequence shown here is derived from an EMBL/GenBank/DDBJ whole genome shotgun (WGS) entry which is preliminary data.</text>
</comment>
<feature type="transmembrane region" description="Helical" evidence="1">
    <location>
        <begin position="288"/>
        <end position="307"/>
    </location>
</feature>
<name>A0A8S1MB88_9CILI</name>
<protein>
    <submittedName>
        <fullName evidence="2">Uncharacterized protein</fullName>
    </submittedName>
</protein>
<keyword evidence="1" id="KW-0472">Membrane</keyword>
<proteinExistence type="predicted"/>
<feature type="transmembrane region" description="Helical" evidence="1">
    <location>
        <begin position="112"/>
        <end position="134"/>
    </location>
</feature>
<sequence>MSEQLDLLLFPIEIVVFCALAFGIFKLKKKFPNLLFPCQGVTIYLSPDGEDLKESKDKKIKTLVQIKTISSQAQHFQQVPFANDLEITMLFIYMLFSQFVIVEIMKMIGSTLGYYVIDSGMLFYFDGIIVIMIIRNIFKAATIGGYDSQQTKMSIVICIISILITIFINLGFKDFLNINMRHEFQRLAVHLEIVFRTLIQPGVWSFLGQFGDLFVIVLALMVSIIIFCILPILIRFGNCFTELKNNLTTTEKAQSKFFYLIAGQLIAHIIYVALYIKPLIQNLNYVFHFQFIAIMIIGLLQIMTYTLEMDKHMVKGYDWILILKDQPEQQDYVKRRVEGLLRGFVIVAYQLLSKIAIPILLFMILLLKNSQIPETNIRYNYLPANYELNEMYCVKEQIIMMDYLFEDKDDPIEDVGQDPSKIIMKRITKYGIFTKSFIYTFIEFILFNYYFISFVLSIFYIFFLNKTQSVKQTQKKKKQ</sequence>
<dbReference type="EMBL" id="CAJJDN010000036">
    <property type="protein sequence ID" value="CAD8077537.1"/>
    <property type="molecule type" value="Genomic_DNA"/>
</dbReference>
<keyword evidence="1" id="KW-0812">Transmembrane</keyword>
<feature type="transmembrane region" description="Helical" evidence="1">
    <location>
        <begin position="7"/>
        <end position="25"/>
    </location>
</feature>
<gene>
    <name evidence="2" type="ORF">PSON_ATCC_30995.1.T0360179</name>
</gene>
<dbReference type="AlphaFoldDB" id="A0A8S1MB88"/>
<feature type="transmembrane region" description="Helical" evidence="1">
    <location>
        <begin position="257"/>
        <end position="276"/>
    </location>
</feature>
<dbReference type="Proteomes" id="UP000692954">
    <property type="component" value="Unassembled WGS sequence"/>
</dbReference>
<accession>A0A8S1MB88</accession>
<feature type="transmembrane region" description="Helical" evidence="1">
    <location>
        <begin position="344"/>
        <end position="367"/>
    </location>
</feature>
<keyword evidence="1" id="KW-1133">Transmembrane helix</keyword>
<keyword evidence="3" id="KW-1185">Reference proteome</keyword>
<reference evidence="2" key="1">
    <citation type="submission" date="2021-01" db="EMBL/GenBank/DDBJ databases">
        <authorList>
            <consortium name="Genoscope - CEA"/>
            <person name="William W."/>
        </authorList>
    </citation>
    <scope>NUCLEOTIDE SEQUENCE</scope>
</reference>
<feature type="transmembrane region" description="Helical" evidence="1">
    <location>
        <begin position="213"/>
        <end position="236"/>
    </location>
</feature>
<organism evidence="2 3">
    <name type="scientific">Paramecium sonneborni</name>
    <dbReference type="NCBI Taxonomy" id="65129"/>
    <lineage>
        <taxon>Eukaryota</taxon>
        <taxon>Sar</taxon>
        <taxon>Alveolata</taxon>
        <taxon>Ciliophora</taxon>
        <taxon>Intramacronucleata</taxon>
        <taxon>Oligohymenophorea</taxon>
        <taxon>Peniculida</taxon>
        <taxon>Parameciidae</taxon>
        <taxon>Paramecium</taxon>
    </lineage>
</organism>
<evidence type="ECO:0000313" key="2">
    <source>
        <dbReference type="EMBL" id="CAD8077537.1"/>
    </source>
</evidence>
<feature type="transmembrane region" description="Helical" evidence="1">
    <location>
        <begin position="184"/>
        <end position="207"/>
    </location>
</feature>
<evidence type="ECO:0000256" key="1">
    <source>
        <dbReference type="SAM" id="Phobius"/>
    </source>
</evidence>